<dbReference type="AlphaFoldDB" id="A0A0R2B244"/>
<dbReference type="Proteomes" id="UP000052012">
    <property type="component" value="Unassembled WGS sequence"/>
</dbReference>
<reference evidence="3 4" key="1">
    <citation type="journal article" date="2015" name="Genome Announc.">
        <title>Expanding the biotechnology potential of lactobacilli through comparative genomics of 213 strains and associated genera.</title>
        <authorList>
            <person name="Sun Z."/>
            <person name="Harris H.M."/>
            <person name="McCann A."/>
            <person name="Guo C."/>
            <person name="Argimon S."/>
            <person name="Zhang W."/>
            <person name="Yang X."/>
            <person name="Jeffery I.B."/>
            <person name="Cooney J.C."/>
            <person name="Kagawa T.F."/>
            <person name="Liu W."/>
            <person name="Song Y."/>
            <person name="Salvetti E."/>
            <person name="Wrobel A."/>
            <person name="Rasinkangas P."/>
            <person name="Parkhill J."/>
            <person name="Rea M.C."/>
            <person name="O'Sullivan O."/>
            <person name="Ritari J."/>
            <person name="Douillard F.P."/>
            <person name="Paul Ross R."/>
            <person name="Yang R."/>
            <person name="Briner A.E."/>
            <person name="Felis G.E."/>
            <person name="de Vos W.M."/>
            <person name="Barrangou R."/>
            <person name="Klaenhammer T.R."/>
            <person name="Caufield P.W."/>
            <person name="Cui Y."/>
            <person name="Zhang H."/>
            <person name="O'Toole P.W."/>
        </authorList>
    </citation>
    <scope>NUCLEOTIDE SEQUENCE [LARGE SCALE GENOMIC DNA]</scope>
    <source>
        <strain evidence="3 4">DSM 23829</strain>
    </source>
</reference>
<evidence type="ECO:0000259" key="2">
    <source>
        <dbReference type="Pfam" id="PF03703"/>
    </source>
</evidence>
<accession>A0A0R2B244</accession>
<feature type="domain" description="YdbS-like PH" evidence="2">
    <location>
        <begin position="228"/>
        <end position="287"/>
    </location>
</feature>
<evidence type="ECO:0000256" key="1">
    <source>
        <dbReference type="SAM" id="Phobius"/>
    </source>
</evidence>
<feature type="transmembrane region" description="Helical" evidence="1">
    <location>
        <begin position="358"/>
        <end position="381"/>
    </location>
</feature>
<feature type="transmembrane region" description="Helical" evidence="1">
    <location>
        <begin position="36"/>
        <end position="54"/>
    </location>
</feature>
<feature type="transmembrane region" description="Helical" evidence="1">
    <location>
        <begin position="330"/>
        <end position="352"/>
    </location>
</feature>
<sequence>MSNKRLNIFSILFYLYSAFKNIFVFVIALIAAKPILGILITLILVLIVLVRYLTYRYSVLDDQILIKYGLFLKKELHIPYDKIQVIQHNQWFFLKPFNLEQVILDTASHSDSKSKVDLRVISIDAGQFIETKHAKSAGKKIPKEKDSNYSDNCFYRATTHDMKLFAATNFSFISAISLITVLIFQLFLNDKKSFESINHASFYFVISFLVGFMILIYIVGFIKTQLKYYKFTVHSEDTYFRISSGLFKRKVDKIPIDKIQNIVFSQNIIRKMLNITTVNVDLITENDDENINNGLLIPFIKSQLVYEKIGQSFSYVCSKPFLSFTSYKNAFWLFTRNVLWIPLTLLIMLFFIRDYIFVNVLGLAILILIIFSVLTIINAFIKSKNVEISLLPLNKQGIVKIKDVHLFNYYTNFVQWDKIQSMSLKQTYFMKKYHNLAHLEINIRVGEHAKKIECRYLKYDDAKKIIDWYKLS</sequence>
<dbReference type="PANTHER" id="PTHR34473">
    <property type="entry name" value="UPF0699 TRANSMEMBRANE PROTEIN YDBS"/>
    <property type="match status" value="1"/>
</dbReference>
<feature type="transmembrane region" description="Helical" evidence="1">
    <location>
        <begin position="200"/>
        <end position="222"/>
    </location>
</feature>
<dbReference type="EMBL" id="AYYQ01000001">
    <property type="protein sequence ID" value="KRM69942.1"/>
    <property type="molecule type" value="Genomic_DNA"/>
</dbReference>
<organism evidence="3 4">
    <name type="scientific">Apilactobacillus ozensis DSM 23829 = JCM 17196</name>
    <dbReference type="NCBI Taxonomy" id="1423781"/>
    <lineage>
        <taxon>Bacteria</taxon>
        <taxon>Bacillati</taxon>
        <taxon>Bacillota</taxon>
        <taxon>Bacilli</taxon>
        <taxon>Lactobacillales</taxon>
        <taxon>Lactobacillaceae</taxon>
        <taxon>Apilactobacillus</taxon>
    </lineage>
</organism>
<keyword evidence="1" id="KW-1133">Transmembrane helix</keyword>
<keyword evidence="1" id="KW-0472">Membrane</keyword>
<dbReference type="PANTHER" id="PTHR34473:SF2">
    <property type="entry name" value="UPF0699 TRANSMEMBRANE PROTEIN YDBT"/>
    <property type="match status" value="1"/>
</dbReference>
<proteinExistence type="predicted"/>
<dbReference type="PIRSF" id="PIRSF026631">
    <property type="entry name" value="UCP026631"/>
    <property type="match status" value="1"/>
</dbReference>
<keyword evidence="4" id="KW-1185">Reference proteome</keyword>
<evidence type="ECO:0000313" key="4">
    <source>
        <dbReference type="Proteomes" id="UP000052012"/>
    </source>
</evidence>
<dbReference type="PATRIC" id="fig|1423781.4.peg.110"/>
<comment type="caution">
    <text evidence="3">The sequence shown here is derived from an EMBL/GenBank/DDBJ whole genome shotgun (WGS) entry which is preliminary data.</text>
</comment>
<dbReference type="InterPro" id="IPR005182">
    <property type="entry name" value="YdbS-like_PH"/>
</dbReference>
<dbReference type="STRING" id="1423781.FD06_GL000109"/>
<dbReference type="Pfam" id="PF03703">
    <property type="entry name" value="bPH_2"/>
    <property type="match status" value="2"/>
</dbReference>
<feature type="transmembrane region" description="Helical" evidence="1">
    <location>
        <begin position="164"/>
        <end position="188"/>
    </location>
</feature>
<name>A0A0R2B244_9LACO</name>
<dbReference type="RefSeq" id="WP_056965556.1">
    <property type="nucleotide sequence ID" value="NZ_AYYQ01000001.1"/>
</dbReference>
<feature type="domain" description="YdbS-like PH" evidence="2">
    <location>
        <begin position="52"/>
        <end position="129"/>
    </location>
</feature>
<feature type="transmembrane region" description="Helical" evidence="1">
    <location>
        <begin position="12"/>
        <end position="30"/>
    </location>
</feature>
<protein>
    <recommendedName>
        <fullName evidence="2">YdbS-like PH domain-containing protein</fullName>
    </recommendedName>
</protein>
<keyword evidence="1" id="KW-0812">Transmembrane</keyword>
<gene>
    <name evidence="3" type="ORF">FD06_GL000109</name>
</gene>
<dbReference type="OrthoDB" id="2195155at2"/>
<dbReference type="InterPro" id="IPR014529">
    <property type="entry name" value="UCP026631"/>
</dbReference>
<evidence type="ECO:0000313" key="3">
    <source>
        <dbReference type="EMBL" id="KRM69942.1"/>
    </source>
</evidence>